<keyword evidence="7" id="KW-1185">Reference proteome</keyword>
<dbReference type="InterPro" id="IPR048349">
    <property type="entry name" value="CCDC22_N"/>
</dbReference>
<dbReference type="InterPro" id="IPR008530">
    <property type="entry name" value="CCDC22"/>
</dbReference>
<dbReference type="EMBL" id="JBGFUD010001513">
    <property type="protein sequence ID" value="MFH4976390.1"/>
    <property type="molecule type" value="Genomic_DNA"/>
</dbReference>
<feature type="domain" description="CCDC22 coiled-coil" evidence="4">
    <location>
        <begin position="246"/>
        <end position="530"/>
    </location>
</feature>
<evidence type="ECO:0000256" key="2">
    <source>
        <dbReference type="ARBA" id="ARBA00017553"/>
    </source>
</evidence>
<dbReference type="InterPro" id="IPR048348">
    <property type="entry name" value="CCDC22_CC"/>
</dbReference>
<gene>
    <name evidence="6" type="ORF">AB6A40_003099</name>
</gene>
<dbReference type="Pfam" id="PF05667">
    <property type="entry name" value="CCDC22_CC"/>
    <property type="match status" value="1"/>
</dbReference>
<name>A0ABD6E9R0_9BILA</name>
<dbReference type="Proteomes" id="UP001608902">
    <property type="component" value="Unassembled WGS sequence"/>
</dbReference>
<evidence type="ECO:0000313" key="7">
    <source>
        <dbReference type="Proteomes" id="UP001608902"/>
    </source>
</evidence>
<sequence>MAMNVVDRLIIDTLLQLDPSFFDYLPHPPETICDLETDKVYEAIVRLVWACDPATKLYIISSKLPNNMTGRFRCACSAVNAIKILGVRDEIGYQTILYGKGKELRNVLIGLIEKLPKRSVVVDGSKNATERLLKLLSNSATDDEIPSILNKYLFINKNSWKAPTNCCRRLPFHGLSGNVFEALRHSDELYCHRRLLCAIIEANSLLSEAVSPSGDASLKTAALNWQNNLVMHAPRPKPPLPAKPKRAVLVKKNRQDEKEVTNVNVPEVNEYSGKLCGISEEVSYLQKAMEGVRKEISERTESIAKEELTLENMKSSSNAIDKRLWKLLEYPESVTRLMKFIDESDERMEELEREWLTARHELEEQLCGARTSYFSSNQDSSRQRLRDLNDSAAAIEKSLEKKRKDLNKLKTTAEKIEEPPLNRSAYTKHIFESVENIKRQQEGIEKVLAENLKIQKEVKSLSGKLDRTFTVVEERLYRDTQRDPSLQNAYRLLIKIHEECGWIFAAIEESGKLSREIDELDDQILIQQQKGIDASLEKMLNDWMEVKQENTQLLALIESL</sequence>
<dbReference type="Pfam" id="PF21674">
    <property type="entry name" value="CCDC22_N"/>
    <property type="match status" value="1"/>
</dbReference>
<accession>A0ABD6E9R0</accession>
<proteinExistence type="inferred from homology"/>
<evidence type="ECO:0000256" key="3">
    <source>
        <dbReference type="SAM" id="Coils"/>
    </source>
</evidence>
<protein>
    <recommendedName>
        <fullName evidence="2">Coiled-coil domain-containing protein 22 homolog</fullName>
    </recommendedName>
</protein>
<feature type="coiled-coil region" evidence="3">
    <location>
        <begin position="334"/>
        <end position="361"/>
    </location>
</feature>
<evidence type="ECO:0000259" key="5">
    <source>
        <dbReference type="Pfam" id="PF21674"/>
    </source>
</evidence>
<dbReference type="AlphaFoldDB" id="A0ABD6E9R0"/>
<evidence type="ECO:0000313" key="6">
    <source>
        <dbReference type="EMBL" id="MFH4976390.1"/>
    </source>
</evidence>
<feature type="domain" description="CCDC22 N-terminal" evidence="5">
    <location>
        <begin position="3"/>
        <end position="116"/>
    </location>
</feature>
<organism evidence="6 7">
    <name type="scientific">Gnathostoma spinigerum</name>
    <dbReference type="NCBI Taxonomy" id="75299"/>
    <lineage>
        <taxon>Eukaryota</taxon>
        <taxon>Metazoa</taxon>
        <taxon>Ecdysozoa</taxon>
        <taxon>Nematoda</taxon>
        <taxon>Chromadorea</taxon>
        <taxon>Rhabditida</taxon>
        <taxon>Spirurina</taxon>
        <taxon>Gnathostomatomorpha</taxon>
        <taxon>Gnathostomatoidea</taxon>
        <taxon>Gnathostomatidae</taxon>
        <taxon>Gnathostoma</taxon>
    </lineage>
</organism>
<dbReference type="PANTHER" id="PTHR15668">
    <property type="entry name" value="JM1 PROTEIN"/>
    <property type="match status" value="1"/>
</dbReference>
<comment type="caution">
    <text evidence="6">The sequence shown here is derived from an EMBL/GenBank/DDBJ whole genome shotgun (WGS) entry which is preliminary data.</text>
</comment>
<keyword evidence="3" id="KW-0175">Coiled coil</keyword>
<feature type="coiled-coil region" evidence="3">
    <location>
        <begin position="385"/>
        <end position="412"/>
    </location>
</feature>
<reference evidence="6 7" key="1">
    <citation type="submission" date="2024-08" db="EMBL/GenBank/DDBJ databases">
        <title>Gnathostoma spinigerum genome.</title>
        <authorList>
            <person name="Gonzalez-Bertolin B."/>
            <person name="Monzon S."/>
            <person name="Zaballos A."/>
            <person name="Jimenez P."/>
            <person name="Dekumyoy P."/>
            <person name="Varona S."/>
            <person name="Cuesta I."/>
            <person name="Sumanam S."/>
            <person name="Adisakwattana P."/>
            <person name="Gasser R.B."/>
            <person name="Hernandez-Gonzalez A."/>
            <person name="Young N.D."/>
            <person name="Perteguer M.J."/>
        </authorList>
    </citation>
    <scope>NUCLEOTIDE SEQUENCE [LARGE SCALE GENOMIC DNA]</scope>
    <source>
        <strain evidence="6">AL3</strain>
        <tissue evidence="6">Liver</tissue>
    </source>
</reference>
<evidence type="ECO:0000259" key="4">
    <source>
        <dbReference type="Pfam" id="PF05667"/>
    </source>
</evidence>
<comment type="similarity">
    <text evidence="1">Belongs to the CCDC22 family.</text>
</comment>
<evidence type="ECO:0000256" key="1">
    <source>
        <dbReference type="ARBA" id="ARBA00006438"/>
    </source>
</evidence>
<dbReference type="PANTHER" id="PTHR15668:SF4">
    <property type="entry name" value="COILED-COIL DOMAIN-CONTAINING PROTEIN 22"/>
    <property type="match status" value="1"/>
</dbReference>